<proteinExistence type="predicted"/>
<reference evidence="2 3" key="1">
    <citation type="submission" date="2016-08" db="EMBL/GenBank/DDBJ databases">
        <title>Draft genome of the agarase producing Sphingomonas sp. MCT13.</title>
        <authorList>
            <person name="D'Andrea M.M."/>
            <person name="Rossolini G.M."/>
            <person name="Thaller M.C."/>
        </authorList>
    </citation>
    <scope>NUCLEOTIDE SEQUENCE [LARGE SCALE GENOMIC DNA]</scope>
    <source>
        <strain evidence="2 3">MCT13</strain>
    </source>
</reference>
<protein>
    <submittedName>
        <fullName evidence="2">Peptidase</fullName>
    </submittedName>
</protein>
<sequence>MFRLCWAALSLIFALARALARLPRQAAVALGGEQADQPARPRRLLLALATTLPVSLGGAWVLPRITLVMSPSVDAWIVSPAPGTIHKGDLVQFMLSHPAVGPQPVSATKYALCLPGERLTLVEQPAPFPANRRTGHFYCNGSLLGVSFPVGPRGLRLEHARWHGVIPPGYVYVGSRHPRGFDSRYVGLVPLTALQRMRRLL</sequence>
<dbReference type="Proteomes" id="UP000094487">
    <property type="component" value="Unassembled WGS sequence"/>
</dbReference>
<feature type="signal peptide" evidence="1">
    <location>
        <begin position="1"/>
        <end position="26"/>
    </location>
</feature>
<name>A0A1E3LYJ8_9SPHN</name>
<evidence type="ECO:0000313" key="2">
    <source>
        <dbReference type="EMBL" id="ODP38789.1"/>
    </source>
</evidence>
<evidence type="ECO:0000313" key="3">
    <source>
        <dbReference type="Proteomes" id="UP000094487"/>
    </source>
</evidence>
<dbReference type="AlphaFoldDB" id="A0A1E3LYJ8"/>
<evidence type="ECO:0000256" key="1">
    <source>
        <dbReference type="SAM" id="SignalP"/>
    </source>
</evidence>
<dbReference type="SUPFAM" id="SSF51306">
    <property type="entry name" value="LexA/Signal peptidase"/>
    <property type="match status" value="1"/>
</dbReference>
<accession>A0A1E3LYJ8</accession>
<comment type="caution">
    <text evidence="2">The sequence shown here is derived from an EMBL/GenBank/DDBJ whole genome shotgun (WGS) entry which is preliminary data.</text>
</comment>
<dbReference type="EMBL" id="MDDS01000012">
    <property type="protein sequence ID" value="ODP38789.1"/>
    <property type="molecule type" value="Genomic_DNA"/>
</dbReference>
<organism evidence="2 3">
    <name type="scientific">Sphingomonas turrisvirgatae</name>
    <dbReference type="NCBI Taxonomy" id="1888892"/>
    <lineage>
        <taxon>Bacteria</taxon>
        <taxon>Pseudomonadati</taxon>
        <taxon>Pseudomonadota</taxon>
        <taxon>Alphaproteobacteria</taxon>
        <taxon>Sphingomonadales</taxon>
        <taxon>Sphingomonadaceae</taxon>
        <taxon>Sphingomonas</taxon>
    </lineage>
</organism>
<dbReference type="OrthoDB" id="7475540at2"/>
<keyword evidence="3" id="KW-1185">Reference proteome</keyword>
<dbReference type="InterPro" id="IPR036286">
    <property type="entry name" value="LexA/Signal_pep-like_sf"/>
</dbReference>
<dbReference type="STRING" id="1888892.BFL28_13425"/>
<dbReference type="RefSeq" id="WP_069319529.1">
    <property type="nucleotide sequence ID" value="NZ_MDDS01000012.1"/>
</dbReference>
<gene>
    <name evidence="2" type="ORF">BFL28_13425</name>
</gene>
<feature type="chain" id="PRO_5009132184" evidence="1">
    <location>
        <begin position="27"/>
        <end position="201"/>
    </location>
</feature>
<keyword evidence="1" id="KW-0732">Signal</keyword>